<keyword evidence="1" id="KW-0436">Ligase</keyword>
<keyword evidence="2" id="KW-0547">Nucleotide-binding</keyword>
<keyword evidence="4" id="KW-0648">Protein biosynthesis</keyword>
<keyword evidence="3" id="KW-0067">ATP-binding</keyword>
<protein>
    <submittedName>
        <fullName evidence="6">Uncharacterized protein</fullName>
    </submittedName>
</protein>
<name>X1N6S1_9ZZZZ</name>
<evidence type="ECO:0000256" key="2">
    <source>
        <dbReference type="ARBA" id="ARBA00022741"/>
    </source>
</evidence>
<reference evidence="6" key="1">
    <citation type="journal article" date="2014" name="Front. Microbiol.">
        <title>High frequency of phylogenetically diverse reductive dehalogenase-homologous genes in deep subseafloor sedimentary metagenomes.</title>
        <authorList>
            <person name="Kawai M."/>
            <person name="Futagami T."/>
            <person name="Toyoda A."/>
            <person name="Takaki Y."/>
            <person name="Nishi S."/>
            <person name="Hori S."/>
            <person name="Arai W."/>
            <person name="Tsubouchi T."/>
            <person name="Morono Y."/>
            <person name="Uchiyama I."/>
            <person name="Ito T."/>
            <person name="Fujiyama A."/>
            <person name="Inagaki F."/>
            <person name="Takami H."/>
        </authorList>
    </citation>
    <scope>NUCLEOTIDE SEQUENCE</scope>
    <source>
        <strain evidence="6">Expedition CK06-06</strain>
    </source>
</reference>
<evidence type="ECO:0000256" key="3">
    <source>
        <dbReference type="ARBA" id="ARBA00022840"/>
    </source>
</evidence>
<evidence type="ECO:0000313" key="6">
    <source>
        <dbReference type="EMBL" id="GAI39293.1"/>
    </source>
</evidence>
<organism evidence="6">
    <name type="scientific">marine sediment metagenome</name>
    <dbReference type="NCBI Taxonomy" id="412755"/>
    <lineage>
        <taxon>unclassified sequences</taxon>
        <taxon>metagenomes</taxon>
        <taxon>ecological metagenomes</taxon>
    </lineage>
</organism>
<evidence type="ECO:0000256" key="4">
    <source>
        <dbReference type="ARBA" id="ARBA00022917"/>
    </source>
</evidence>
<proteinExistence type="predicted"/>
<dbReference type="AlphaFoldDB" id="X1N6S1"/>
<evidence type="ECO:0000256" key="5">
    <source>
        <dbReference type="ARBA" id="ARBA00023146"/>
    </source>
</evidence>
<sequence>ISAQYVTTQDGTGLVHTAPGHGLEDYLSGQKYDLATYCRGLRHALGFNVQLVQPSKDSPL</sequence>
<dbReference type="InterPro" id="IPR009008">
    <property type="entry name" value="Val/Leu/Ile-tRNA-synth_edit"/>
</dbReference>
<keyword evidence="5" id="KW-0030">Aminoacyl-tRNA synthetase</keyword>
<dbReference type="GO" id="GO:0005829">
    <property type="term" value="C:cytosol"/>
    <property type="evidence" value="ECO:0007669"/>
    <property type="project" value="TreeGrafter"/>
</dbReference>
<feature type="non-terminal residue" evidence="6">
    <location>
        <position position="1"/>
    </location>
</feature>
<dbReference type="GO" id="GO:0006428">
    <property type="term" value="P:isoleucyl-tRNA aminoacylation"/>
    <property type="evidence" value="ECO:0007669"/>
    <property type="project" value="TreeGrafter"/>
</dbReference>
<dbReference type="GO" id="GO:0005524">
    <property type="term" value="F:ATP binding"/>
    <property type="evidence" value="ECO:0007669"/>
    <property type="project" value="UniProtKB-KW"/>
</dbReference>
<dbReference type="EMBL" id="BARV01026294">
    <property type="protein sequence ID" value="GAI39293.1"/>
    <property type="molecule type" value="Genomic_DNA"/>
</dbReference>
<dbReference type="Gene3D" id="3.90.740.10">
    <property type="entry name" value="Valyl/Leucyl/Isoleucyl-tRNA synthetase, editing domain"/>
    <property type="match status" value="1"/>
</dbReference>
<dbReference type="InterPro" id="IPR050081">
    <property type="entry name" value="Ile-tRNA_ligase"/>
</dbReference>
<dbReference type="GO" id="GO:0002161">
    <property type="term" value="F:aminoacyl-tRNA deacylase activity"/>
    <property type="evidence" value="ECO:0007669"/>
    <property type="project" value="InterPro"/>
</dbReference>
<comment type="caution">
    <text evidence="6">The sequence shown here is derived from an EMBL/GenBank/DDBJ whole genome shotgun (WGS) entry which is preliminary data.</text>
</comment>
<dbReference type="PANTHER" id="PTHR42765:SF1">
    <property type="entry name" value="ISOLEUCINE--TRNA LIGASE, MITOCHONDRIAL"/>
    <property type="match status" value="1"/>
</dbReference>
<gene>
    <name evidence="6" type="ORF">S06H3_42512</name>
</gene>
<dbReference type="PANTHER" id="PTHR42765">
    <property type="entry name" value="SOLEUCYL-TRNA SYNTHETASE"/>
    <property type="match status" value="1"/>
</dbReference>
<dbReference type="SUPFAM" id="SSF50677">
    <property type="entry name" value="ValRS/IleRS/LeuRS editing domain"/>
    <property type="match status" value="1"/>
</dbReference>
<evidence type="ECO:0000256" key="1">
    <source>
        <dbReference type="ARBA" id="ARBA00022598"/>
    </source>
</evidence>
<dbReference type="GO" id="GO:0004822">
    <property type="term" value="F:isoleucine-tRNA ligase activity"/>
    <property type="evidence" value="ECO:0007669"/>
    <property type="project" value="TreeGrafter"/>
</dbReference>
<accession>X1N6S1</accession>